<organism evidence="2 3">
    <name type="scientific">Botrytis fragariae</name>
    <dbReference type="NCBI Taxonomy" id="1964551"/>
    <lineage>
        <taxon>Eukaryota</taxon>
        <taxon>Fungi</taxon>
        <taxon>Dikarya</taxon>
        <taxon>Ascomycota</taxon>
        <taxon>Pezizomycotina</taxon>
        <taxon>Leotiomycetes</taxon>
        <taxon>Helotiales</taxon>
        <taxon>Sclerotiniaceae</taxon>
        <taxon>Botrytis</taxon>
    </lineage>
</organism>
<accession>A0A8H6AT36</accession>
<feature type="region of interest" description="Disordered" evidence="1">
    <location>
        <begin position="462"/>
        <end position="492"/>
    </location>
</feature>
<feature type="region of interest" description="Disordered" evidence="1">
    <location>
        <begin position="91"/>
        <end position="117"/>
    </location>
</feature>
<dbReference type="GeneID" id="59262267"/>
<dbReference type="Pfam" id="PF08613">
    <property type="entry name" value="Cyclin"/>
    <property type="match status" value="1"/>
</dbReference>
<evidence type="ECO:0000256" key="1">
    <source>
        <dbReference type="SAM" id="MobiDB-lite"/>
    </source>
</evidence>
<sequence>MHCGEDDSSPYTSFHNGPYSSSIASSASSSTSSVWSDAASQASDNSSITSASSDSEPPYFCANQLPLPAIAIDICEKNNITKFWPQQRLPVEIAPEERQNPRRTSVGSSTRTGRPPTLIRQADRKVNFVDSLVVHALNHSPDSSALIVEAIWPLSTVACRSEMGKGVLPLRIFIQETLRRSRTSYSTLQVALYYLILIKPFVPKTDFTMEQSDDTQSFRALQCGRRMFLSALILASKYLQDRNYSSRAWSKISGLPTLEINQNEIAFLLAVNWELHITEKVFQRWTDIVLNYTPSSQPPSPGASTLSLAEQSVEWKRIVLQLNPELDNINEITSPSHKEVCGLPLRPFTPLSAYHFSGSNEPTSSPKHYSPNIMEPSPSATYPTVRPVPALGLLPTPRLTPQSTGYNTPAVSAASYMLGKSSMSLAMAQTNFCGPQATEKWASQLTSSPQGYSCNRRSSLANSVSSMSSPESMVSDTSSRTSRSSSISSASSLTSAPVSAKLDVQARCRYAKLCSEKKNRNVVVTVAEICESYDEVGADALDEAARTLYDLHRQSVSVDSSNRVDDKPAHTSNRAGAKRSRTHSLEASLHDNVRDLLMTGGMAHVLAKPGGHASDVQIVPAASSGRKRLCCATEAARGLSQRNMHPAFRPGMWDVILN</sequence>
<dbReference type="GO" id="GO:0016538">
    <property type="term" value="F:cyclin-dependent protein serine/threonine kinase regulator activity"/>
    <property type="evidence" value="ECO:0007669"/>
    <property type="project" value="TreeGrafter"/>
</dbReference>
<name>A0A8H6AT36_9HELO</name>
<reference evidence="2 3" key="1">
    <citation type="journal article" date="2020" name="Phytopathology">
        <title>A high-quality genome resource of Botrytis fragariae, a new and rapidly spreading fungal pathogen causing strawberry gray mold in the U.S.A.</title>
        <authorList>
            <person name="Wu Y."/>
            <person name="Saski C.A."/>
            <person name="Schnabel G."/>
            <person name="Xiao S."/>
            <person name="Hu M."/>
        </authorList>
    </citation>
    <scope>NUCLEOTIDE SEQUENCE [LARGE SCALE GENOMIC DNA]</scope>
    <source>
        <strain evidence="2 3">BVB16</strain>
    </source>
</reference>
<feature type="compositionally biased region" description="Polar residues" evidence="1">
    <location>
        <begin position="9"/>
        <end position="19"/>
    </location>
</feature>
<dbReference type="RefSeq" id="XP_037191881.1">
    <property type="nucleotide sequence ID" value="XM_037338575.1"/>
</dbReference>
<feature type="region of interest" description="Disordered" evidence="1">
    <location>
        <begin position="1"/>
        <end position="53"/>
    </location>
</feature>
<comment type="caution">
    <text evidence="2">The sequence shown here is derived from an EMBL/GenBank/DDBJ whole genome shotgun (WGS) entry which is preliminary data.</text>
</comment>
<dbReference type="CDD" id="cd20557">
    <property type="entry name" value="CYCLIN_ScPCL1-like"/>
    <property type="match status" value="1"/>
</dbReference>
<dbReference type="GO" id="GO:0019901">
    <property type="term" value="F:protein kinase binding"/>
    <property type="evidence" value="ECO:0007669"/>
    <property type="project" value="InterPro"/>
</dbReference>
<dbReference type="Proteomes" id="UP000531561">
    <property type="component" value="Unassembled WGS sequence"/>
</dbReference>
<feature type="region of interest" description="Disordered" evidence="1">
    <location>
        <begin position="356"/>
        <end position="384"/>
    </location>
</feature>
<evidence type="ECO:0000313" key="2">
    <source>
        <dbReference type="EMBL" id="KAF5872935.1"/>
    </source>
</evidence>
<dbReference type="PANTHER" id="PTHR15615:SF36">
    <property type="entry name" value="PHO85 CYCLIN-5"/>
    <property type="match status" value="1"/>
</dbReference>
<keyword evidence="3" id="KW-1185">Reference proteome</keyword>
<gene>
    <name evidence="2" type="ORF">Bfra_008212</name>
</gene>
<feature type="region of interest" description="Disordered" evidence="1">
    <location>
        <begin position="555"/>
        <end position="584"/>
    </location>
</feature>
<dbReference type="AlphaFoldDB" id="A0A8H6AT36"/>
<dbReference type="Gene3D" id="1.10.472.10">
    <property type="entry name" value="Cyclin-like"/>
    <property type="match status" value="1"/>
</dbReference>
<feature type="compositionally biased region" description="Low complexity" evidence="1">
    <location>
        <begin position="20"/>
        <end position="53"/>
    </location>
</feature>
<feature type="compositionally biased region" description="Polar residues" evidence="1">
    <location>
        <begin position="102"/>
        <end position="112"/>
    </location>
</feature>
<feature type="compositionally biased region" description="Polar residues" evidence="1">
    <location>
        <begin position="357"/>
        <end position="367"/>
    </location>
</feature>
<protein>
    <submittedName>
        <fullName evidence="2">Putative g1 s-specific cyclin protein</fullName>
    </submittedName>
</protein>
<dbReference type="OrthoDB" id="286814at2759"/>
<dbReference type="GO" id="GO:0005634">
    <property type="term" value="C:nucleus"/>
    <property type="evidence" value="ECO:0007669"/>
    <property type="project" value="TreeGrafter"/>
</dbReference>
<proteinExistence type="predicted"/>
<dbReference type="EMBL" id="JABFCT010000009">
    <property type="protein sequence ID" value="KAF5872935.1"/>
    <property type="molecule type" value="Genomic_DNA"/>
</dbReference>
<dbReference type="GO" id="GO:0000307">
    <property type="term" value="C:cyclin-dependent protein kinase holoenzyme complex"/>
    <property type="evidence" value="ECO:0007669"/>
    <property type="project" value="TreeGrafter"/>
</dbReference>
<evidence type="ECO:0000313" key="3">
    <source>
        <dbReference type="Proteomes" id="UP000531561"/>
    </source>
</evidence>
<dbReference type="PANTHER" id="PTHR15615">
    <property type="match status" value="1"/>
</dbReference>
<dbReference type="InterPro" id="IPR013922">
    <property type="entry name" value="Cyclin_PHO80-like"/>
</dbReference>